<dbReference type="Pfam" id="PF07940">
    <property type="entry name" value="Hepar_II_III_C"/>
    <property type="match status" value="1"/>
</dbReference>
<sequence length="605" mass="68868">MLTKIKAVFALGIANVFRVIWFRLCVRLSLNPVRRLRAVIPKGPFFKSKVLFEEASSGYEYVTMGFGYIPLGTSLVPPNWHLNILTGNRCLDSELPWFSIPDFTTELGDIKGVWELSRFDWVLGFSREHREGDTTSLAKLEGWLEDWVRANPPYYGPNWKCGQEASIRTMHLAMTAIILEQVDEPEASLLHLIEVHLQRIAPTILYAIAQDNNHGTSEAAALFIGGSWLASHGSSKGEYWQNEGRKWLENRARRLIEPDGSFSQYSVNYHRVVLDTFSMVELWRRKLSLPELSKHWYEKAVAATNWLWAMLQSNGDVPNIGANDGARLLPLAATDYRDFRPSVQMAAALFRNERAVPEVGEWDIALKLLGVDAPLRQAPAVESQLFDCGGYAIMRDSGCFVLFRYPRFRFRPGHADALHVDLWLNGENLLRDGGSFSYNTTEPLQSYFPGVRAHNTVQFDDREPMPRISRFLFGEWLKTSTLEPLKVTSEGQRVAAGYRDYLGARHTRRLSLSDSMLRIEDDVSGFRERAILRWRLQPGDWEVSGHSVALRGVKIEVSADVPLKRVELVEGWESRYYGLKTPLPVLEVEVARVGHLVTDITWNQS</sequence>
<dbReference type="Pfam" id="PF16889">
    <property type="entry name" value="Hepar_II_III_N"/>
    <property type="match status" value="1"/>
</dbReference>
<comment type="caution">
    <text evidence="7">The sequence shown here is derived from an EMBL/GenBank/DDBJ whole genome shotgun (WGS) entry which is preliminary data.</text>
</comment>
<keyword evidence="4" id="KW-0456">Lyase</keyword>
<evidence type="ECO:0000313" key="7">
    <source>
        <dbReference type="EMBL" id="MDF0748962.1"/>
    </source>
</evidence>
<name>A0ABT5Y5X3_9GAMM</name>
<comment type="subcellular location">
    <subcellularLocation>
        <location evidence="1">Periplasm</location>
    </subcellularLocation>
</comment>
<keyword evidence="2" id="KW-0732">Signal</keyword>
<dbReference type="Gene3D" id="1.50.10.100">
    <property type="entry name" value="Chondroitin AC/alginate lyase"/>
    <property type="match status" value="1"/>
</dbReference>
<dbReference type="PANTHER" id="PTHR39210:SF1">
    <property type="entry name" value="HEPARIN-SULFATE LYASE"/>
    <property type="match status" value="1"/>
</dbReference>
<reference evidence="7" key="1">
    <citation type="submission" date="2022-07" db="EMBL/GenBank/DDBJ databases">
        <title>Marinobacter iranensis a new bacterium isolate from a hipersaline lake in Iran.</title>
        <authorList>
            <person name="Mohammad A.M.A."/>
            <person name="Cristina S.-P."/>
            <person name="Antonio V."/>
        </authorList>
    </citation>
    <scope>NUCLEOTIDE SEQUENCE</scope>
    <source>
        <strain evidence="7">71-i</strain>
    </source>
</reference>
<dbReference type="InterPro" id="IPR008929">
    <property type="entry name" value="Chondroitin_lyas"/>
</dbReference>
<keyword evidence="3" id="KW-0574">Periplasm</keyword>
<evidence type="ECO:0000259" key="5">
    <source>
        <dbReference type="Pfam" id="PF07940"/>
    </source>
</evidence>
<feature type="domain" description="Heparin-sulfate lyase N-terminal" evidence="6">
    <location>
        <begin position="114"/>
        <end position="284"/>
    </location>
</feature>
<gene>
    <name evidence="7" type="ORF">NLU14_01810</name>
</gene>
<protein>
    <submittedName>
        <fullName evidence="7">Heparinase II/III-family protein</fullName>
    </submittedName>
</protein>
<organism evidence="7 8">
    <name type="scientific">Marinobacter iranensis</name>
    <dbReference type="NCBI Taxonomy" id="2962607"/>
    <lineage>
        <taxon>Bacteria</taxon>
        <taxon>Pseudomonadati</taxon>
        <taxon>Pseudomonadota</taxon>
        <taxon>Gammaproteobacteria</taxon>
        <taxon>Pseudomonadales</taxon>
        <taxon>Marinobacteraceae</taxon>
        <taxon>Marinobacter</taxon>
    </lineage>
</organism>
<proteinExistence type="predicted"/>
<evidence type="ECO:0000256" key="3">
    <source>
        <dbReference type="ARBA" id="ARBA00022764"/>
    </source>
</evidence>
<keyword evidence="8" id="KW-1185">Reference proteome</keyword>
<evidence type="ECO:0000259" key="6">
    <source>
        <dbReference type="Pfam" id="PF16889"/>
    </source>
</evidence>
<dbReference type="PANTHER" id="PTHR39210">
    <property type="entry name" value="HEPARIN-SULFATE LYASE"/>
    <property type="match status" value="1"/>
</dbReference>
<evidence type="ECO:0000313" key="8">
    <source>
        <dbReference type="Proteomes" id="UP001143391"/>
    </source>
</evidence>
<evidence type="ECO:0000256" key="2">
    <source>
        <dbReference type="ARBA" id="ARBA00022729"/>
    </source>
</evidence>
<dbReference type="RefSeq" id="WP_275704443.1">
    <property type="nucleotide sequence ID" value="NZ_JANCMW010000001.1"/>
</dbReference>
<dbReference type="Gene3D" id="2.70.98.70">
    <property type="match status" value="1"/>
</dbReference>
<accession>A0ABT5Y5X3</accession>
<evidence type="ECO:0000256" key="4">
    <source>
        <dbReference type="ARBA" id="ARBA00023239"/>
    </source>
</evidence>
<feature type="domain" description="Heparinase II/III-like C-terminal" evidence="5">
    <location>
        <begin position="382"/>
        <end position="545"/>
    </location>
</feature>
<evidence type="ECO:0000256" key="1">
    <source>
        <dbReference type="ARBA" id="ARBA00004418"/>
    </source>
</evidence>
<dbReference type="EMBL" id="JANCMW010000001">
    <property type="protein sequence ID" value="MDF0748962.1"/>
    <property type="molecule type" value="Genomic_DNA"/>
</dbReference>
<dbReference type="InterPro" id="IPR012480">
    <property type="entry name" value="Hepar_II_III_C"/>
</dbReference>
<dbReference type="Proteomes" id="UP001143391">
    <property type="component" value="Unassembled WGS sequence"/>
</dbReference>
<dbReference type="SUPFAM" id="SSF48230">
    <property type="entry name" value="Chondroitin AC/alginate lyase"/>
    <property type="match status" value="1"/>
</dbReference>
<dbReference type="InterPro" id="IPR031680">
    <property type="entry name" value="Hepar_II_III_N"/>
</dbReference>